<dbReference type="Proteomes" id="UP001054837">
    <property type="component" value="Unassembled WGS sequence"/>
</dbReference>
<protein>
    <submittedName>
        <fullName evidence="2">Uncharacterized protein</fullName>
    </submittedName>
</protein>
<gene>
    <name evidence="2" type="ORF">CDAR_376241</name>
</gene>
<proteinExistence type="predicted"/>
<reference evidence="2 3" key="1">
    <citation type="submission" date="2021-06" db="EMBL/GenBank/DDBJ databases">
        <title>Caerostris darwini draft genome.</title>
        <authorList>
            <person name="Kono N."/>
            <person name="Arakawa K."/>
        </authorList>
    </citation>
    <scope>NUCLEOTIDE SEQUENCE [LARGE SCALE GENOMIC DNA]</scope>
</reference>
<keyword evidence="3" id="KW-1185">Reference proteome</keyword>
<sequence>MLQNSPSKHTPPPPPSPVPGIGKSRKAEDLVFAESPLSAASLRTAAVLPGGKGVAGVFPPLTRFECAMPERMDEAARNKDKDSSERPPCSRMQLPLPFLLTATTFTDTPLK</sequence>
<name>A0AAV4QK21_9ARAC</name>
<feature type="region of interest" description="Disordered" evidence="1">
    <location>
        <begin position="1"/>
        <end position="26"/>
    </location>
</feature>
<evidence type="ECO:0000256" key="1">
    <source>
        <dbReference type="SAM" id="MobiDB-lite"/>
    </source>
</evidence>
<evidence type="ECO:0000313" key="2">
    <source>
        <dbReference type="EMBL" id="GIY09649.1"/>
    </source>
</evidence>
<feature type="compositionally biased region" description="Pro residues" evidence="1">
    <location>
        <begin position="9"/>
        <end position="18"/>
    </location>
</feature>
<feature type="region of interest" description="Disordered" evidence="1">
    <location>
        <begin position="72"/>
        <end position="92"/>
    </location>
</feature>
<dbReference type="AlphaFoldDB" id="A0AAV4QK21"/>
<accession>A0AAV4QK21</accession>
<organism evidence="2 3">
    <name type="scientific">Caerostris darwini</name>
    <dbReference type="NCBI Taxonomy" id="1538125"/>
    <lineage>
        <taxon>Eukaryota</taxon>
        <taxon>Metazoa</taxon>
        <taxon>Ecdysozoa</taxon>
        <taxon>Arthropoda</taxon>
        <taxon>Chelicerata</taxon>
        <taxon>Arachnida</taxon>
        <taxon>Araneae</taxon>
        <taxon>Araneomorphae</taxon>
        <taxon>Entelegynae</taxon>
        <taxon>Araneoidea</taxon>
        <taxon>Araneidae</taxon>
        <taxon>Caerostris</taxon>
    </lineage>
</organism>
<feature type="compositionally biased region" description="Basic and acidic residues" evidence="1">
    <location>
        <begin position="72"/>
        <end position="85"/>
    </location>
</feature>
<dbReference type="EMBL" id="BPLQ01004669">
    <property type="protein sequence ID" value="GIY09649.1"/>
    <property type="molecule type" value="Genomic_DNA"/>
</dbReference>
<comment type="caution">
    <text evidence="2">The sequence shown here is derived from an EMBL/GenBank/DDBJ whole genome shotgun (WGS) entry which is preliminary data.</text>
</comment>
<evidence type="ECO:0000313" key="3">
    <source>
        <dbReference type="Proteomes" id="UP001054837"/>
    </source>
</evidence>